<dbReference type="InterPro" id="IPR044861">
    <property type="entry name" value="IPNS-like_FE2OG_OXY"/>
</dbReference>
<feature type="domain" description="Fe2OG dioxygenase" evidence="2">
    <location>
        <begin position="175"/>
        <end position="282"/>
    </location>
</feature>
<gene>
    <name evidence="3" type="ORF">SISNIDRAFT_429486</name>
</gene>
<name>A0A164TCC1_9AGAM</name>
<dbReference type="GO" id="GO:0046872">
    <property type="term" value="F:metal ion binding"/>
    <property type="evidence" value="ECO:0007669"/>
    <property type="project" value="UniProtKB-KW"/>
</dbReference>
<dbReference type="STRING" id="1314777.A0A164TCC1"/>
<dbReference type="Proteomes" id="UP000076722">
    <property type="component" value="Unassembled WGS sequence"/>
</dbReference>
<dbReference type="InterPro" id="IPR027443">
    <property type="entry name" value="IPNS-like_sf"/>
</dbReference>
<evidence type="ECO:0000313" key="3">
    <source>
        <dbReference type="EMBL" id="KZS92251.1"/>
    </source>
</evidence>
<dbReference type="PANTHER" id="PTHR47990">
    <property type="entry name" value="2-OXOGLUTARATE (2OG) AND FE(II)-DEPENDENT OXYGENASE SUPERFAMILY PROTEIN-RELATED"/>
    <property type="match status" value="1"/>
</dbReference>
<dbReference type="OrthoDB" id="288590at2759"/>
<dbReference type="InterPro" id="IPR005123">
    <property type="entry name" value="Oxoglu/Fe-dep_dioxygenase_dom"/>
</dbReference>
<organism evidence="3 4">
    <name type="scientific">Sistotremastrum niveocremeum HHB9708</name>
    <dbReference type="NCBI Taxonomy" id="1314777"/>
    <lineage>
        <taxon>Eukaryota</taxon>
        <taxon>Fungi</taxon>
        <taxon>Dikarya</taxon>
        <taxon>Basidiomycota</taxon>
        <taxon>Agaricomycotina</taxon>
        <taxon>Agaricomycetes</taxon>
        <taxon>Sistotremastrales</taxon>
        <taxon>Sistotremastraceae</taxon>
        <taxon>Sertulicium</taxon>
        <taxon>Sertulicium niveocremeum</taxon>
    </lineage>
</organism>
<evidence type="ECO:0000256" key="1">
    <source>
        <dbReference type="RuleBase" id="RU003682"/>
    </source>
</evidence>
<dbReference type="AlphaFoldDB" id="A0A164TCC1"/>
<dbReference type="SUPFAM" id="SSF51197">
    <property type="entry name" value="Clavaminate synthase-like"/>
    <property type="match status" value="1"/>
</dbReference>
<comment type="similarity">
    <text evidence="1">Belongs to the iron/ascorbate-dependent oxidoreductase family.</text>
</comment>
<evidence type="ECO:0000313" key="4">
    <source>
        <dbReference type="Proteomes" id="UP000076722"/>
    </source>
</evidence>
<keyword evidence="1" id="KW-0479">Metal-binding</keyword>
<dbReference type="Pfam" id="PF03171">
    <property type="entry name" value="2OG-FeII_Oxy"/>
    <property type="match status" value="1"/>
</dbReference>
<sequence length="363" mass="40738">MPASFQSIPVLDYSLALGPEKPVFLSQLRHALMNVGFLYLTNTSVPNSLVDQVREMSPKFFDLSQEKKDALGMVHSPHFMGYSRFATQMTKGIVDQREQFEFCVPYECRWKEGDPLYMRVWGPCQWPAEEDVPNFQHVFTEYGLAISRLSTHFLELICESVGLAPNALDPFLKDTVEPCHRGKIAKYPDTVPGSDSDNGVAPHFDPDFLTFLMQVTDQPGLQVQNQDGDWIPAPPIPYSWVVNIGRALNTVTKNVVLATSHKALLPPPGTGARYSIPFLQGLNPHIRLSDYELDFPPEIIALRDARDGNNIDSANYAEFETSCAGEANLVGRVKTHPEVAERFYPEYFAKYFPNGMPVQASAY</sequence>
<keyword evidence="1" id="KW-0408">Iron</keyword>
<dbReference type="GO" id="GO:0016491">
    <property type="term" value="F:oxidoreductase activity"/>
    <property type="evidence" value="ECO:0007669"/>
    <property type="project" value="UniProtKB-KW"/>
</dbReference>
<evidence type="ECO:0000259" key="2">
    <source>
        <dbReference type="PROSITE" id="PS51471"/>
    </source>
</evidence>
<proteinExistence type="inferred from homology"/>
<keyword evidence="1" id="KW-0560">Oxidoreductase</keyword>
<dbReference type="InterPro" id="IPR026992">
    <property type="entry name" value="DIOX_N"/>
</dbReference>
<accession>A0A164TCC1</accession>
<dbReference type="Pfam" id="PF14226">
    <property type="entry name" value="DIOX_N"/>
    <property type="match status" value="1"/>
</dbReference>
<dbReference type="InterPro" id="IPR050231">
    <property type="entry name" value="Iron_ascorbate_oxido_reductase"/>
</dbReference>
<keyword evidence="4" id="KW-1185">Reference proteome</keyword>
<dbReference type="PROSITE" id="PS51471">
    <property type="entry name" value="FE2OG_OXY"/>
    <property type="match status" value="1"/>
</dbReference>
<reference evidence="3 4" key="1">
    <citation type="journal article" date="2016" name="Mol. Biol. Evol.">
        <title>Comparative Genomics of Early-Diverging Mushroom-Forming Fungi Provides Insights into the Origins of Lignocellulose Decay Capabilities.</title>
        <authorList>
            <person name="Nagy L.G."/>
            <person name="Riley R."/>
            <person name="Tritt A."/>
            <person name="Adam C."/>
            <person name="Daum C."/>
            <person name="Floudas D."/>
            <person name="Sun H."/>
            <person name="Yadav J.S."/>
            <person name="Pangilinan J."/>
            <person name="Larsson K.H."/>
            <person name="Matsuura K."/>
            <person name="Barry K."/>
            <person name="Labutti K."/>
            <person name="Kuo R."/>
            <person name="Ohm R.A."/>
            <person name="Bhattacharya S.S."/>
            <person name="Shirouzu T."/>
            <person name="Yoshinaga Y."/>
            <person name="Martin F.M."/>
            <person name="Grigoriev I.V."/>
            <person name="Hibbett D.S."/>
        </authorList>
    </citation>
    <scope>NUCLEOTIDE SEQUENCE [LARGE SCALE GENOMIC DNA]</scope>
    <source>
        <strain evidence="3 4">HHB9708</strain>
    </source>
</reference>
<protein>
    <submittedName>
        <fullName evidence="3">Clavaminate synthase-like protein</fullName>
    </submittedName>
</protein>
<dbReference type="EMBL" id="KV419411">
    <property type="protein sequence ID" value="KZS92251.1"/>
    <property type="molecule type" value="Genomic_DNA"/>
</dbReference>
<dbReference type="Gene3D" id="2.60.120.330">
    <property type="entry name" value="B-lactam Antibiotic, Isopenicillin N Synthase, Chain"/>
    <property type="match status" value="1"/>
</dbReference>